<dbReference type="InterPro" id="IPR003029">
    <property type="entry name" value="S1_domain"/>
</dbReference>
<keyword evidence="6" id="KW-1185">Reference proteome</keyword>
<dbReference type="SMART" id="SM00316">
    <property type="entry name" value="S1"/>
    <property type="match status" value="3"/>
</dbReference>
<proteinExistence type="inferred from homology"/>
<feature type="domain" description="S1 motif" evidence="4">
    <location>
        <begin position="197"/>
        <end position="265"/>
    </location>
</feature>
<dbReference type="SUPFAM" id="SSF50249">
    <property type="entry name" value="Nucleic acid-binding proteins"/>
    <property type="match status" value="3"/>
</dbReference>
<dbReference type="EMBL" id="JAFIRA010000008">
    <property type="protein sequence ID" value="MCJ2542286.1"/>
    <property type="molecule type" value="Genomic_DNA"/>
</dbReference>
<reference evidence="5" key="1">
    <citation type="submission" date="2021-02" db="EMBL/GenBank/DDBJ databases">
        <title>The CRISPR/cas machinery reduction and long-range gene transfer in the hot spring cyanobacterium Synechococcus.</title>
        <authorList>
            <person name="Dvorak P."/>
            <person name="Jahodarova E."/>
            <person name="Hasler P."/>
            <person name="Poulickova A."/>
        </authorList>
    </citation>
    <scope>NUCLEOTIDE SEQUENCE</scope>
    <source>
        <strain evidence="5">Rupite</strain>
    </source>
</reference>
<gene>
    <name evidence="5" type="ORF">JX360_05095</name>
</gene>
<name>A0ABT0C927_THEVL</name>
<comment type="similarity">
    <text evidence="1">Belongs to the bacterial ribosomal protein bS1 family.</text>
</comment>
<organism evidence="5 6">
    <name type="scientific">Thermostichus vulcanus str. 'Rupite'</name>
    <dbReference type="NCBI Taxonomy" id="2813851"/>
    <lineage>
        <taxon>Bacteria</taxon>
        <taxon>Bacillati</taxon>
        <taxon>Cyanobacteriota</taxon>
        <taxon>Cyanophyceae</taxon>
        <taxon>Thermostichales</taxon>
        <taxon>Thermostichaceae</taxon>
        <taxon>Thermostichus</taxon>
    </lineage>
</organism>
<dbReference type="PROSITE" id="PS50126">
    <property type="entry name" value="S1"/>
    <property type="match status" value="3"/>
</dbReference>
<feature type="domain" description="S1 motif" evidence="4">
    <location>
        <begin position="33"/>
        <end position="101"/>
    </location>
</feature>
<evidence type="ECO:0000313" key="6">
    <source>
        <dbReference type="Proteomes" id="UP000830835"/>
    </source>
</evidence>
<dbReference type="Pfam" id="PF00575">
    <property type="entry name" value="S1"/>
    <property type="match status" value="3"/>
</dbReference>
<dbReference type="PANTHER" id="PTHR10724:SF7">
    <property type="entry name" value="SMALL RIBOSOMAL SUBUNIT PROTEIN BS1C"/>
    <property type="match status" value="1"/>
</dbReference>
<evidence type="ECO:0000259" key="4">
    <source>
        <dbReference type="PROSITE" id="PS50126"/>
    </source>
</evidence>
<feature type="domain" description="S1 motif" evidence="4">
    <location>
        <begin position="119"/>
        <end position="183"/>
    </location>
</feature>
<dbReference type="Gene3D" id="2.40.50.140">
    <property type="entry name" value="Nucleic acid-binding proteins"/>
    <property type="match status" value="3"/>
</dbReference>
<dbReference type="RefSeq" id="WP_244349558.1">
    <property type="nucleotide sequence ID" value="NZ_JAFIRA010000008.1"/>
</dbReference>
<evidence type="ECO:0000256" key="3">
    <source>
        <dbReference type="ARBA" id="ARBA00023274"/>
    </source>
</evidence>
<dbReference type="InterPro" id="IPR050437">
    <property type="entry name" value="Ribos_protein_bS1-like"/>
</dbReference>
<comment type="caution">
    <text evidence="5">The sequence shown here is derived from an EMBL/GenBank/DDBJ whole genome shotgun (WGS) entry which is preliminary data.</text>
</comment>
<keyword evidence="3" id="KW-0687">Ribonucleoprotein</keyword>
<keyword evidence="2" id="KW-0689">Ribosomal protein</keyword>
<sequence length="303" mass="33106">MTVQSPRSQAADSFSSEDFAQALDAQNLDFRPGQVVRGRIFQHQNDGALVDIGGKSPAFLPLREAGIRPVEDLSELFPLKTEAEFLIVREDRDGQMLLSVRRLQLKLIWEELAQKQANGQTVTVPVIGTNKGGVLVDVQGLRGFIPRSHLNQREDLKELVGQSLTAGFIEVNAEANKLVLSQRVAAQAENLGRYEIGQVVEGKVSGLKPFGVFVDLEGVTGLLHIKQVSQSFVASLPDLFKPGQLIKAVVIDLDEAKGRMALSTRVLEKHPGEVLEQLAVVMDEAEERASKLKGKITTDGKVI</sequence>
<dbReference type="InterPro" id="IPR012340">
    <property type="entry name" value="NA-bd_OB-fold"/>
</dbReference>
<accession>A0ABT0C927</accession>
<dbReference type="Proteomes" id="UP000830835">
    <property type="component" value="Unassembled WGS sequence"/>
</dbReference>
<dbReference type="PANTHER" id="PTHR10724">
    <property type="entry name" value="30S RIBOSOMAL PROTEIN S1"/>
    <property type="match status" value="1"/>
</dbReference>
<dbReference type="CDD" id="cd04465">
    <property type="entry name" value="S1_RPS1_repeat_ec2_hs2"/>
    <property type="match status" value="1"/>
</dbReference>
<evidence type="ECO:0000313" key="5">
    <source>
        <dbReference type="EMBL" id="MCJ2542286.1"/>
    </source>
</evidence>
<protein>
    <submittedName>
        <fullName evidence="5">S1 RNA-binding domain-containing protein</fullName>
    </submittedName>
</protein>
<evidence type="ECO:0000256" key="2">
    <source>
        <dbReference type="ARBA" id="ARBA00022980"/>
    </source>
</evidence>
<evidence type="ECO:0000256" key="1">
    <source>
        <dbReference type="ARBA" id="ARBA00006767"/>
    </source>
</evidence>